<dbReference type="InterPro" id="IPR036305">
    <property type="entry name" value="RGS_sf"/>
</dbReference>
<dbReference type="WBParaSite" id="Pan_g8897.t1">
    <property type="protein sequence ID" value="Pan_g8897.t1"/>
    <property type="gene ID" value="Pan_g8897"/>
</dbReference>
<dbReference type="PANTHER" id="PTHR13155">
    <property type="entry name" value="A-KINASE ANCHOR PROTEINS"/>
    <property type="match status" value="1"/>
</dbReference>
<dbReference type="InterPro" id="IPR016137">
    <property type="entry name" value="RGS"/>
</dbReference>
<dbReference type="GO" id="GO:0005886">
    <property type="term" value="C:plasma membrane"/>
    <property type="evidence" value="ECO:0007669"/>
    <property type="project" value="TreeGrafter"/>
</dbReference>
<feature type="domain" description="RGS" evidence="2">
    <location>
        <begin position="58"/>
        <end position="187"/>
    </location>
</feature>
<dbReference type="PANTHER" id="PTHR13155:SF1">
    <property type="entry name" value="A-KINASE ANCHOR PROTEIN 10, MITOCHONDRIAL"/>
    <property type="match status" value="1"/>
</dbReference>
<organism evidence="3 4">
    <name type="scientific">Panagrellus redivivus</name>
    <name type="common">Microworm</name>
    <dbReference type="NCBI Taxonomy" id="6233"/>
    <lineage>
        <taxon>Eukaryota</taxon>
        <taxon>Metazoa</taxon>
        <taxon>Ecdysozoa</taxon>
        <taxon>Nematoda</taxon>
        <taxon>Chromadorea</taxon>
        <taxon>Rhabditida</taxon>
        <taxon>Tylenchina</taxon>
        <taxon>Panagrolaimomorpha</taxon>
        <taxon>Panagrolaimoidea</taxon>
        <taxon>Panagrolaimidae</taxon>
        <taxon>Panagrellus</taxon>
    </lineage>
</organism>
<dbReference type="AlphaFoldDB" id="A0A7E4WAF4"/>
<name>A0A7E4WAF4_PANRE</name>
<feature type="region of interest" description="Disordered" evidence="1">
    <location>
        <begin position="378"/>
        <end position="401"/>
    </location>
</feature>
<dbReference type="SUPFAM" id="SSF48097">
    <property type="entry name" value="Regulator of G-protein signaling, RGS"/>
    <property type="match status" value="2"/>
</dbReference>
<dbReference type="GO" id="GO:0008104">
    <property type="term" value="P:intracellular protein localization"/>
    <property type="evidence" value="ECO:0007669"/>
    <property type="project" value="TreeGrafter"/>
</dbReference>
<keyword evidence="3" id="KW-1185">Reference proteome</keyword>
<sequence length="495" mass="55397">MSKITNGLLRKLNKKKDDILRRENENTDSVDSSACATTTAADGAIQSASYTECHIVESLDDVFQNGNAQLYFIQYMEDIGELHLVKFYLHVESFKASFKSTTANDSAFNELIKTDACNIYSQYICADAPFTLGFTDEVRKKVIESMCQATGQIEESCFDVAQCLVRERLENRHFKEFLISVFFSKYLYEIYTSGLLTIMDILKTLNVLCAFLEFLENEQDSRGRNLLEFIISIRDAEQSNVTEEETLIEDAMIIYDKYFSMQATNSLQFSDAIRIEVESKICTENGVPDPSAFERPFALACQILQENHIPAFTRSGTFQKLIEQLAKSIDHHVETPHRDYASGYTSSDPSITPRSPSIQLPPSSPSWITGLKSIRSRALSLDRPPTATRSADGNVSEGGCDDTASQCSASSAFGGHKQRKLNGSLARVDELGRYTPLFNKDVCIDDQPGRGRLRTAIDKYISQSASKEKEKADELAKLIISDIQDMVSIGNSIRK</sequence>
<dbReference type="PROSITE" id="PS50132">
    <property type="entry name" value="RGS"/>
    <property type="match status" value="2"/>
</dbReference>
<protein>
    <submittedName>
        <fullName evidence="4">RGS domain-containing protein</fullName>
    </submittedName>
</protein>
<dbReference type="InterPro" id="IPR044926">
    <property type="entry name" value="RGS_subdomain_2"/>
</dbReference>
<evidence type="ECO:0000313" key="3">
    <source>
        <dbReference type="Proteomes" id="UP000492821"/>
    </source>
</evidence>
<evidence type="ECO:0000313" key="4">
    <source>
        <dbReference type="WBParaSite" id="Pan_g8897.t1"/>
    </source>
</evidence>
<reference evidence="4" key="2">
    <citation type="submission" date="2020-10" db="UniProtKB">
        <authorList>
            <consortium name="WormBaseParasite"/>
        </authorList>
    </citation>
    <scope>IDENTIFICATION</scope>
</reference>
<accession>A0A7E4WAF4</accession>
<evidence type="ECO:0000259" key="2">
    <source>
        <dbReference type="PROSITE" id="PS50132"/>
    </source>
</evidence>
<evidence type="ECO:0000256" key="1">
    <source>
        <dbReference type="SAM" id="MobiDB-lite"/>
    </source>
</evidence>
<dbReference type="SMART" id="SM00315">
    <property type="entry name" value="RGS"/>
    <property type="match status" value="2"/>
</dbReference>
<feature type="region of interest" description="Disordered" evidence="1">
    <location>
        <begin position="337"/>
        <end position="366"/>
    </location>
</feature>
<reference evidence="3" key="1">
    <citation type="journal article" date="2013" name="Genetics">
        <title>The draft genome and transcriptome of Panagrellus redivivus are shaped by the harsh demands of a free-living lifestyle.</title>
        <authorList>
            <person name="Srinivasan J."/>
            <person name="Dillman A.R."/>
            <person name="Macchietto M.G."/>
            <person name="Heikkinen L."/>
            <person name="Lakso M."/>
            <person name="Fracchia K.M."/>
            <person name="Antoshechkin I."/>
            <person name="Mortazavi A."/>
            <person name="Wong G."/>
            <person name="Sternberg P.W."/>
        </authorList>
    </citation>
    <scope>NUCLEOTIDE SEQUENCE [LARGE SCALE GENOMIC DNA]</scope>
    <source>
        <strain evidence="3">MT8872</strain>
    </source>
</reference>
<dbReference type="GO" id="GO:0005739">
    <property type="term" value="C:mitochondrion"/>
    <property type="evidence" value="ECO:0007669"/>
    <property type="project" value="TreeGrafter"/>
</dbReference>
<feature type="compositionally biased region" description="Polar residues" evidence="1">
    <location>
        <begin position="343"/>
        <end position="352"/>
    </location>
</feature>
<dbReference type="Proteomes" id="UP000492821">
    <property type="component" value="Unassembled WGS sequence"/>
</dbReference>
<dbReference type="InterPro" id="IPR052246">
    <property type="entry name" value="Cell_Polariz_PKAAnc"/>
</dbReference>
<proteinExistence type="predicted"/>
<feature type="domain" description="RGS" evidence="2">
    <location>
        <begin position="197"/>
        <end position="322"/>
    </location>
</feature>
<dbReference type="Gene3D" id="1.10.167.10">
    <property type="entry name" value="Regulator of G-protein Signalling 4, domain 2"/>
    <property type="match status" value="2"/>
</dbReference>
<dbReference type="Pfam" id="PF00615">
    <property type="entry name" value="RGS"/>
    <property type="match status" value="2"/>
</dbReference>